<feature type="non-terminal residue" evidence="1">
    <location>
        <position position="1"/>
    </location>
</feature>
<dbReference type="EMBL" id="JAAAHW010000317">
    <property type="protein sequence ID" value="KAG0003809.1"/>
    <property type="molecule type" value="Genomic_DNA"/>
</dbReference>
<evidence type="ECO:0000313" key="1">
    <source>
        <dbReference type="EMBL" id="KAG0003809.1"/>
    </source>
</evidence>
<proteinExistence type="predicted"/>
<accession>A0A9P6MJ44</accession>
<dbReference type="OrthoDB" id="10536599at2759"/>
<reference evidence="1" key="1">
    <citation type="journal article" date="2020" name="Fungal Divers.">
        <title>Resolving the Mortierellaceae phylogeny through synthesis of multi-gene phylogenetics and phylogenomics.</title>
        <authorList>
            <person name="Vandepol N."/>
            <person name="Liber J."/>
            <person name="Desiro A."/>
            <person name="Na H."/>
            <person name="Kennedy M."/>
            <person name="Barry K."/>
            <person name="Grigoriev I.V."/>
            <person name="Miller A.N."/>
            <person name="O'Donnell K."/>
            <person name="Stajich J.E."/>
            <person name="Bonito G."/>
        </authorList>
    </citation>
    <scope>NUCLEOTIDE SEQUENCE</scope>
    <source>
        <strain evidence="1">MES-2147</strain>
    </source>
</reference>
<organism evidence="1 2">
    <name type="scientific">Modicella reniformis</name>
    <dbReference type="NCBI Taxonomy" id="1440133"/>
    <lineage>
        <taxon>Eukaryota</taxon>
        <taxon>Fungi</taxon>
        <taxon>Fungi incertae sedis</taxon>
        <taxon>Mucoromycota</taxon>
        <taxon>Mortierellomycotina</taxon>
        <taxon>Mortierellomycetes</taxon>
        <taxon>Mortierellales</taxon>
        <taxon>Mortierellaceae</taxon>
        <taxon>Modicella</taxon>
    </lineage>
</organism>
<comment type="caution">
    <text evidence="1">The sequence shown here is derived from an EMBL/GenBank/DDBJ whole genome shotgun (WGS) entry which is preliminary data.</text>
</comment>
<name>A0A9P6MJ44_9FUNG</name>
<dbReference type="AlphaFoldDB" id="A0A9P6MJ44"/>
<gene>
    <name evidence="1" type="ORF">BGZ65_001334</name>
</gene>
<keyword evidence="2" id="KW-1185">Reference proteome</keyword>
<dbReference type="Proteomes" id="UP000749646">
    <property type="component" value="Unassembled WGS sequence"/>
</dbReference>
<protein>
    <submittedName>
        <fullName evidence="1">Uncharacterized protein</fullName>
    </submittedName>
</protein>
<sequence>DEGLLNDLIHYCIQCAKKHHPAYLVPVEQCLAHLTKDYPEIVARVFIWTSFIPAHNHEYVASHAIRTSNKIQDFFDANKNPVFILRSQLPITTSTTTSTTTWTILSSYFFRKTNRDLRHGLESRFPVLEAQLPHKTPNYNIYVSPFQFRPIEYLSKTDPNNPPKGLRKVFNYIAAKIPKGKTKRIQNGPRKVSVFTYITKRGLFDNPAIAVILRFKW</sequence>
<evidence type="ECO:0000313" key="2">
    <source>
        <dbReference type="Proteomes" id="UP000749646"/>
    </source>
</evidence>